<dbReference type="OrthoDB" id="10270073at2759"/>
<comment type="caution">
    <text evidence="1">The sequence shown here is derived from an EMBL/GenBank/DDBJ whole genome shotgun (WGS) entry which is preliminary data.</text>
</comment>
<dbReference type="EMBL" id="CAJNJA010024205">
    <property type="protein sequence ID" value="CAE7523328.1"/>
    <property type="molecule type" value="Genomic_DNA"/>
</dbReference>
<sequence>MLESEPSQSDPDKSSLLMEVFQMISDIAGSSALPSRSRQVVGEEMREKHWVSSCNEHGKLDGLQGLEQTLVREMFEEFAKDSFKNRFGPSKLLSEDQAWAVPSPQEGSQRGLQLPRTGRGIMVCAWPSRQAAGHDLSLPPAGAPHGEVNCLQRSC</sequence>
<name>A0A812T9T2_9DINO</name>
<organism evidence="1 2">
    <name type="scientific">Symbiodinium necroappetens</name>
    <dbReference type="NCBI Taxonomy" id="1628268"/>
    <lineage>
        <taxon>Eukaryota</taxon>
        <taxon>Sar</taxon>
        <taxon>Alveolata</taxon>
        <taxon>Dinophyceae</taxon>
        <taxon>Suessiales</taxon>
        <taxon>Symbiodiniaceae</taxon>
        <taxon>Symbiodinium</taxon>
    </lineage>
</organism>
<evidence type="ECO:0000313" key="2">
    <source>
        <dbReference type="Proteomes" id="UP000601435"/>
    </source>
</evidence>
<keyword evidence="2" id="KW-1185">Reference proteome</keyword>
<proteinExistence type="predicted"/>
<protein>
    <submittedName>
        <fullName evidence="1">Uncharacterized protein</fullName>
    </submittedName>
</protein>
<dbReference type="AlphaFoldDB" id="A0A812T9T2"/>
<evidence type="ECO:0000313" key="1">
    <source>
        <dbReference type="EMBL" id="CAE7523328.1"/>
    </source>
</evidence>
<reference evidence="1" key="1">
    <citation type="submission" date="2021-02" db="EMBL/GenBank/DDBJ databases">
        <authorList>
            <person name="Dougan E. K."/>
            <person name="Rhodes N."/>
            <person name="Thang M."/>
            <person name="Chan C."/>
        </authorList>
    </citation>
    <scope>NUCLEOTIDE SEQUENCE</scope>
</reference>
<gene>
    <name evidence="1" type="ORF">SNEC2469_LOCUS14978</name>
</gene>
<dbReference type="Proteomes" id="UP000601435">
    <property type="component" value="Unassembled WGS sequence"/>
</dbReference>
<accession>A0A812T9T2</accession>